<dbReference type="InterPro" id="IPR046350">
    <property type="entry name" value="Cystatin_sf"/>
</dbReference>
<accession>A0A498N4I5</accession>
<dbReference type="GO" id="GO:0031012">
    <property type="term" value="C:extracellular matrix"/>
    <property type="evidence" value="ECO:0007669"/>
    <property type="project" value="TreeGrafter"/>
</dbReference>
<evidence type="ECO:0000256" key="1">
    <source>
        <dbReference type="ARBA" id="ARBA00023157"/>
    </source>
</evidence>
<gene>
    <name evidence="3" type="ORF">ROHU_019710</name>
</gene>
<name>A0A498N4I5_LABRO</name>
<keyword evidence="1" id="KW-1015">Disulfide bond</keyword>
<dbReference type="GO" id="GO:0072562">
    <property type="term" value="C:blood microparticle"/>
    <property type="evidence" value="ECO:0007669"/>
    <property type="project" value="TreeGrafter"/>
</dbReference>
<keyword evidence="2" id="KW-0325">Glycoprotein</keyword>
<protein>
    <submittedName>
        <fullName evidence="3">Alpha-2-HS-glyco-like protein</fullName>
    </submittedName>
</protein>
<dbReference type="PANTHER" id="PTHR13814">
    <property type="entry name" value="FETUIN"/>
    <property type="match status" value="1"/>
</dbReference>
<dbReference type="AlphaFoldDB" id="A0A498N4I5"/>
<evidence type="ECO:0000313" key="4">
    <source>
        <dbReference type="Proteomes" id="UP000290572"/>
    </source>
</evidence>
<dbReference type="InterPro" id="IPR050735">
    <property type="entry name" value="Kininogen_Fetuin_HRG"/>
</dbReference>
<keyword evidence="5" id="KW-1267">Proteomics identification</keyword>
<organism evidence="3 4">
    <name type="scientific">Labeo rohita</name>
    <name type="common">Indian major carp</name>
    <name type="synonym">Cyprinus rohita</name>
    <dbReference type="NCBI Taxonomy" id="84645"/>
    <lineage>
        <taxon>Eukaryota</taxon>
        <taxon>Metazoa</taxon>
        <taxon>Chordata</taxon>
        <taxon>Craniata</taxon>
        <taxon>Vertebrata</taxon>
        <taxon>Euteleostomi</taxon>
        <taxon>Actinopterygii</taxon>
        <taxon>Neopterygii</taxon>
        <taxon>Teleostei</taxon>
        <taxon>Ostariophysi</taxon>
        <taxon>Cypriniformes</taxon>
        <taxon>Cyprinidae</taxon>
        <taxon>Labeoninae</taxon>
        <taxon>Labeonini</taxon>
        <taxon>Labeo</taxon>
    </lineage>
</organism>
<dbReference type="Proteomes" id="UP000290572">
    <property type="component" value="Unassembled WGS sequence"/>
</dbReference>
<dbReference type="GO" id="GO:0004866">
    <property type="term" value="F:endopeptidase inhibitor activity"/>
    <property type="evidence" value="ECO:0007669"/>
    <property type="project" value="TreeGrafter"/>
</dbReference>
<comment type="caution">
    <text evidence="3">The sequence shown here is derived from an EMBL/GenBank/DDBJ whole genome shotgun (WGS) entry which is preliminary data.</text>
</comment>
<evidence type="ECO:0007829" key="5">
    <source>
        <dbReference type="PeptideAtlas" id="A0A498N4I5"/>
    </source>
</evidence>
<dbReference type="EMBL" id="QBIY01011962">
    <property type="protein sequence ID" value="RXN27701.1"/>
    <property type="molecule type" value="Genomic_DNA"/>
</dbReference>
<evidence type="ECO:0000313" key="3">
    <source>
        <dbReference type="EMBL" id="RXN27701.1"/>
    </source>
</evidence>
<sequence>MGSRAQGLMPTISLPPCDSPEVEAAALVAQDFLNAQHTHGYKYVLNQIDKVRIVSTAIEADCDFVVTNATQGLSVVAFKCKTETESEDECVGCPQLISFNDTNGLQLIETSLDHFNKNNTLNRKFALLEIGRMGSQTQAVDPASNATVRVQQLLHAHTFGPQHNPAIHDLKHHKLTALHDPSASGLLSAESIESSEEVVVPKEAPIVKREVVAPEVPAADLTVSDKAPLLSDPILLVPICPGKKKHF</sequence>
<dbReference type="STRING" id="84645.A0A498N4I5"/>
<reference evidence="3 4" key="1">
    <citation type="submission" date="2018-03" db="EMBL/GenBank/DDBJ databases">
        <title>Draft genome sequence of Rohu Carp (Labeo rohita).</title>
        <authorList>
            <person name="Das P."/>
            <person name="Kushwaha B."/>
            <person name="Joshi C.G."/>
            <person name="Kumar D."/>
            <person name="Nagpure N.S."/>
            <person name="Sahoo L."/>
            <person name="Das S.P."/>
            <person name="Bit A."/>
            <person name="Patnaik S."/>
            <person name="Meher P.K."/>
            <person name="Jayasankar P."/>
            <person name="Koringa P.G."/>
            <person name="Patel N.V."/>
            <person name="Hinsu A.T."/>
            <person name="Kumar R."/>
            <person name="Pandey M."/>
            <person name="Agarwal S."/>
            <person name="Srivastava S."/>
            <person name="Singh M."/>
            <person name="Iquebal M.A."/>
            <person name="Jaiswal S."/>
            <person name="Angadi U.B."/>
            <person name="Kumar N."/>
            <person name="Raza M."/>
            <person name="Shah T.M."/>
            <person name="Rai A."/>
            <person name="Jena J.K."/>
        </authorList>
    </citation>
    <scope>NUCLEOTIDE SEQUENCE [LARGE SCALE GENOMIC DNA]</scope>
    <source>
        <strain evidence="3">DASCIFA01</strain>
        <tissue evidence="3">Testis</tissue>
    </source>
</reference>
<proteinExistence type="evidence at protein level"/>
<keyword evidence="4" id="KW-1185">Reference proteome</keyword>
<dbReference type="PANTHER" id="PTHR13814:SF6">
    <property type="entry name" value="ALPHA-2-HS-GLYCOPROTEIN"/>
    <property type="match status" value="1"/>
</dbReference>
<evidence type="ECO:0000256" key="2">
    <source>
        <dbReference type="ARBA" id="ARBA00023180"/>
    </source>
</evidence>
<dbReference type="SUPFAM" id="SSF54403">
    <property type="entry name" value="Cystatin/monellin"/>
    <property type="match status" value="1"/>
</dbReference>